<organism evidence="1 2">
    <name type="scientific">Sphingobacterium paludis</name>
    <dbReference type="NCBI Taxonomy" id="1476465"/>
    <lineage>
        <taxon>Bacteria</taxon>
        <taxon>Pseudomonadati</taxon>
        <taxon>Bacteroidota</taxon>
        <taxon>Sphingobacteriia</taxon>
        <taxon>Sphingobacteriales</taxon>
        <taxon>Sphingobacteriaceae</taxon>
        <taxon>Sphingobacterium</taxon>
    </lineage>
</organism>
<name>A0A4R7CSJ5_9SPHI</name>
<evidence type="ECO:0000313" key="1">
    <source>
        <dbReference type="EMBL" id="TDS10967.1"/>
    </source>
</evidence>
<accession>A0A4R7CSJ5</accession>
<dbReference type="EMBL" id="SNZV01000008">
    <property type="protein sequence ID" value="TDS10967.1"/>
    <property type="molecule type" value="Genomic_DNA"/>
</dbReference>
<keyword evidence="2" id="KW-1185">Reference proteome</keyword>
<dbReference type="Proteomes" id="UP000294752">
    <property type="component" value="Unassembled WGS sequence"/>
</dbReference>
<reference evidence="1 2" key="1">
    <citation type="submission" date="2019-03" db="EMBL/GenBank/DDBJ databases">
        <title>Genomic Encyclopedia of Type Strains, Phase III (KMG-III): the genomes of soil and plant-associated and newly described type strains.</title>
        <authorList>
            <person name="Whitman W."/>
        </authorList>
    </citation>
    <scope>NUCLEOTIDE SEQUENCE [LARGE SCALE GENOMIC DNA]</scope>
    <source>
        <strain evidence="1 2">CGMCC 1.12801</strain>
    </source>
</reference>
<proteinExistence type="predicted"/>
<dbReference type="AlphaFoldDB" id="A0A4R7CSJ5"/>
<sequence>MICTDTICQEGQMDRIFIVGLRDVTSSKIVANLVKKKHHLVHFCYSLCIALLNVFL</sequence>
<comment type="caution">
    <text evidence="1">The sequence shown here is derived from an EMBL/GenBank/DDBJ whole genome shotgun (WGS) entry which is preliminary data.</text>
</comment>
<evidence type="ECO:0000313" key="2">
    <source>
        <dbReference type="Proteomes" id="UP000294752"/>
    </source>
</evidence>
<protein>
    <submittedName>
        <fullName evidence="1">Uncharacterized protein</fullName>
    </submittedName>
</protein>
<gene>
    <name evidence="1" type="ORF">B0I21_10824</name>
</gene>